<accession>A0A197K706</accession>
<feature type="chain" id="PRO_5008276625" description="Secreted protein" evidence="1">
    <location>
        <begin position="24"/>
        <end position="86"/>
    </location>
</feature>
<feature type="signal peptide" evidence="1">
    <location>
        <begin position="1"/>
        <end position="23"/>
    </location>
</feature>
<organism evidence="2 3">
    <name type="scientific">Linnemannia elongata AG-77</name>
    <dbReference type="NCBI Taxonomy" id="1314771"/>
    <lineage>
        <taxon>Eukaryota</taxon>
        <taxon>Fungi</taxon>
        <taxon>Fungi incertae sedis</taxon>
        <taxon>Mucoromycota</taxon>
        <taxon>Mortierellomycotina</taxon>
        <taxon>Mortierellomycetes</taxon>
        <taxon>Mortierellales</taxon>
        <taxon>Mortierellaceae</taxon>
        <taxon>Linnemannia</taxon>
    </lineage>
</organism>
<sequence>MKWTRFCWWSLFLVVYLIAPCAAKHLVLLSPDSCIKKHCSIRSIIFCADHSHAHTHHSSSYPFFIPSLAPLNSPIAHLYAQPASLE</sequence>
<protein>
    <recommendedName>
        <fullName evidence="4">Secreted protein</fullName>
    </recommendedName>
</protein>
<dbReference type="EMBL" id="KV442026">
    <property type="protein sequence ID" value="OAQ32219.1"/>
    <property type="molecule type" value="Genomic_DNA"/>
</dbReference>
<proteinExistence type="predicted"/>
<gene>
    <name evidence="2" type="ORF">K457DRAFT_326778</name>
</gene>
<keyword evidence="1" id="KW-0732">Signal</keyword>
<keyword evidence="3" id="KW-1185">Reference proteome</keyword>
<evidence type="ECO:0000313" key="2">
    <source>
        <dbReference type="EMBL" id="OAQ32219.1"/>
    </source>
</evidence>
<reference evidence="2 3" key="1">
    <citation type="submission" date="2016-05" db="EMBL/GenBank/DDBJ databases">
        <title>Genome sequencing reveals origins of a unique bacterial endosymbiosis in the earliest lineages of terrestrial Fungi.</title>
        <authorList>
            <consortium name="DOE Joint Genome Institute"/>
            <person name="Uehling J."/>
            <person name="Gryganskyi A."/>
            <person name="Hameed K."/>
            <person name="Tschaplinski T."/>
            <person name="Misztal P."/>
            <person name="Wu S."/>
            <person name="Desiro A."/>
            <person name="Vande Pol N."/>
            <person name="Du Z.-Y."/>
            <person name="Zienkiewicz A."/>
            <person name="Zienkiewicz K."/>
            <person name="Morin E."/>
            <person name="Tisserant E."/>
            <person name="Splivallo R."/>
            <person name="Hainaut M."/>
            <person name="Henrissat B."/>
            <person name="Ohm R."/>
            <person name="Kuo A."/>
            <person name="Yan J."/>
            <person name="Lipzen A."/>
            <person name="Nolan M."/>
            <person name="Labutti K."/>
            <person name="Barry K."/>
            <person name="Goldstein A."/>
            <person name="Labbe J."/>
            <person name="Schadt C."/>
            <person name="Tuskan G."/>
            <person name="Grigoriev I."/>
            <person name="Martin F."/>
            <person name="Vilgalys R."/>
            <person name="Bonito G."/>
        </authorList>
    </citation>
    <scope>NUCLEOTIDE SEQUENCE [LARGE SCALE GENOMIC DNA]</scope>
    <source>
        <strain evidence="2 3">AG-77</strain>
    </source>
</reference>
<evidence type="ECO:0008006" key="4">
    <source>
        <dbReference type="Google" id="ProtNLM"/>
    </source>
</evidence>
<dbReference type="Proteomes" id="UP000078512">
    <property type="component" value="Unassembled WGS sequence"/>
</dbReference>
<name>A0A197K706_9FUNG</name>
<evidence type="ECO:0000256" key="1">
    <source>
        <dbReference type="SAM" id="SignalP"/>
    </source>
</evidence>
<dbReference type="AlphaFoldDB" id="A0A197K706"/>
<evidence type="ECO:0000313" key="3">
    <source>
        <dbReference type="Proteomes" id="UP000078512"/>
    </source>
</evidence>